<dbReference type="OMA" id="EKACIND"/>
<feature type="compositionally biased region" description="Basic and acidic residues" evidence="1">
    <location>
        <begin position="448"/>
        <end position="457"/>
    </location>
</feature>
<feature type="domain" description="FHA" evidence="2">
    <location>
        <begin position="37"/>
        <end position="91"/>
    </location>
</feature>
<feature type="compositionally biased region" description="Basic and acidic residues" evidence="1">
    <location>
        <begin position="294"/>
        <end position="308"/>
    </location>
</feature>
<feature type="compositionally biased region" description="Basic and acidic residues" evidence="1">
    <location>
        <begin position="587"/>
        <end position="611"/>
    </location>
</feature>
<feature type="region of interest" description="Disordered" evidence="1">
    <location>
        <begin position="250"/>
        <end position="668"/>
    </location>
</feature>
<evidence type="ECO:0000259" key="2">
    <source>
        <dbReference type="PROSITE" id="PS50006"/>
    </source>
</evidence>
<name>A0A226EMD9_FOLCA</name>
<dbReference type="InterPro" id="IPR000253">
    <property type="entry name" value="FHA_dom"/>
</dbReference>
<gene>
    <name evidence="3" type="ORF">Fcan01_08236</name>
</gene>
<evidence type="ECO:0000256" key="1">
    <source>
        <dbReference type="SAM" id="MobiDB-lite"/>
    </source>
</evidence>
<protein>
    <recommendedName>
        <fullName evidence="2">FHA domain-containing protein</fullName>
    </recommendedName>
</protein>
<feature type="compositionally biased region" description="Basic and acidic residues" evidence="1">
    <location>
        <begin position="649"/>
        <end position="659"/>
    </location>
</feature>
<feature type="compositionally biased region" description="Basic and acidic residues" evidence="1">
    <location>
        <begin position="359"/>
        <end position="397"/>
    </location>
</feature>
<dbReference type="EMBL" id="LNIX01000003">
    <property type="protein sequence ID" value="OXA57726.1"/>
    <property type="molecule type" value="Genomic_DNA"/>
</dbReference>
<dbReference type="SUPFAM" id="SSF49879">
    <property type="entry name" value="SMAD/FHA domain"/>
    <property type="match status" value="1"/>
</dbReference>
<comment type="caution">
    <text evidence="3">The sequence shown here is derived from an EMBL/GenBank/DDBJ whole genome shotgun (WGS) entry which is preliminary data.</text>
</comment>
<reference evidence="3 4" key="1">
    <citation type="submission" date="2015-12" db="EMBL/GenBank/DDBJ databases">
        <title>The genome of Folsomia candida.</title>
        <authorList>
            <person name="Faddeeva A."/>
            <person name="Derks M.F."/>
            <person name="Anvar Y."/>
            <person name="Smit S."/>
            <person name="Van Straalen N."/>
            <person name="Roelofs D."/>
        </authorList>
    </citation>
    <scope>NUCLEOTIDE SEQUENCE [LARGE SCALE GENOMIC DNA]</scope>
    <source>
        <strain evidence="3 4">VU population</strain>
        <tissue evidence="3">Whole body</tissue>
    </source>
</reference>
<evidence type="ECO:0000313" key="4">
    <source>
        <dbReference type="Proteomes" id="UP000198287"/>
    </source>
</evidence>
<feature type="compositionally biased region" description="Basic and acidic residues" evidence="1">
    <location>
        <begin position="250"/>
        <end position="259"/>
    </location>
</feature>
<feature type="compositionally biased region" description="Basic and acidic residues" evidence="1">
    <location>
        <begin position="619"/>
        <end position="635"/>
    </location>
</feature>
<keyword evidence="4" id="KW-1185">Reference proteome</keyword>
<accession>A0A226EMD9</accession>
<dbReference type="Pfam" id="PF00498">
    <property type="entry name" value="FHA"/>
    <property type="match status" value="1"/>
</dbReference>
<feature type="compositionally biased region" description="Basic and acidic residues" evidence="1">
    <location>
        <begin position="429"/>
        <end position="441"/>
    </location>
</feature>
<sequence>MDPSEGKEELKLFGWMNFSRADSKKSSSKCEVLRLSTVIGRDQSLDLRIHDPRISRRQCELIITGSETEEYTATIKNLTSRKTTVANGHALEVDETVVLNDSVDLRLANYIAYWTPNLTIFGSPTLGLKSKLKFDLGDNKQELDKENQYVDAGNKETPIQASPGHEDKKVRPGPSRRAKESETSKSPRQEDPLSPPKEDRSLLESDMKECSIRLERVSVTPHVKTPKVQLEALSVEQISKATALGKRTIKVNDEPEMLPKLRRGKQVASDQEKVEKPKATRRGKPTARNTVIETKNDADNEVIHEPKPRRVKQPIEPTSDTDDADKPKVTRRGKTVAKPVKSQASNDTEKPRRGQPAVRDIEEADKPKATRRDKAAAKDVEIEPTNHSDMDQTEKAKPKSRRGQPVVSDTDDADKPKATRRGKTVAKTVESRPTKDTEKPIRGQPAVRDTEEADKPKATRRGKAAAKAVEIESDYSTEKAKPKSRRGQPVVSDTEDADKPKATRRGKAAAKAVEIEETEETENSKPKSRRGRPAVSETNDDADKPKATRRGKAATKTAKIERSNDAGTHETEKPKPRRGRQAIEPTADTKEAGKPKTMRGDKTAVKVELESKTTGLKTKKTETPKVRRGGNEKLEQSSPISDVPAKRARREEATTEVKSGRVTRGRKY</sequence>
<evidence type="ECO:0000313" key="3">
    <source>
        <dbReference type="EMBL" id="OXA57726.1"/>
    </source>
</evidence>
<organism evidence="3 4">
    <name type="scientific">Folsomia candida</name>
    <name type="common">Springtail</name>
    <dbReference type="NCBI Taxonomy" id="158441"/>
    <lineage>
        <taxon>Eukaryota</taxon>
        <taxon>Metazoa</taxon>
        <taxon>Ecdysozoa</taxon>
        <taxon>Arthropoda</taxon>
        <taxon>Hexapoda</taxon>
        <taxon>Collembola</taxon>
        <taxon>Entomobryomorpha</taxon>
        <taxon>Isotomoidea</taxon>
        <taxon>Isotomidae</taxon>
        <taxon>Proisotominae</taxon>
        <taxon>Folsomia</taxon>
    </lineage>
</organism>
<dbReference type="PROSITE" id="PS50006">
    <property type="entry name" value="FHA_DOMAIN"/>
    <property type="match status" value="1"/>
</dbReference>
<feature type="compositionally biased region" description="Basic and acidic residues" evidence="1">
    <location>
        <begin position="558"/>
        <end position="574"/>
    </location>
</feature>
<dbReference type="AlphaFoldDB" id="A0A226EMD9"/>
<dbReference type="Proteomes" id="UP000198287">
    <property type="component" value="Unassembled WGS sequence"/>
</dbReference>
<dbReference type="InterPro" id="IPR008984">
    <property type="entry name" value="SMAD_FHA_dom_sf"/>
</dbReference>
<dbReference type="Gene3D" id="2.60.200.20">
    <property type="match status" value="1"/>
</dbReference>
<feature type="compositionally biased region" description="Basic and acidic residues" evidence="1">
    <location>
        <begin position="177"/>
        <end position="204"/>
    </location>
</feature>
<proteinExistence type="predicted"/>
<feature type="region of interest" description="Disordered" evidence="1">
    <location>
        <begin position="147"/>
        <end position="204"/>
    </location>
</feature>